<evidence type="ECO:0000313" key="6">
    <source>
        <dbReference type="EMBL" id="MFC4728688.1"/>
    </source>
</evidence>
<keyword evidence="7" id="KW-1185">Reference proteome</keyword>
<comment type="caution">
    <text evidence="6">The sequence shown here is derived from an EMBL/GenBank/DDBJ whole genome shotgun (WGS) entry which is preliminary data.</text>
</comment>
<dbReference type="InterPro" id="IPR050611">
    <property type="entry name" value="ABCF"/>
</dbReference>
<dbReference type="Gene3D" id="3.40.50.300">
    <property type="entry name" value="P-loop containing nucleotide triphosphate hydrolases"/>
    <property type="match status" value="2"/>
</dbReference>
<dbReference type="PANTHER" id="PTHR19211">
    <property type="entry name" value="ATP-BINDING TRANSPORT PROTEIN-RELATED"/>
    <property type="match status" value="1"/>
</dbReference>
<organism evidence="6 7">
    <name type="scientific">Coralloluteibacterium thermophilum</name>
    <dbReference type="NCBI Taxonomy" id="2707049"/>
    <lineage>
        <taxon>Bacteria</taxon>
        <taxon>Pseudomonadati</taxon>
        <taxon>Pseudomonadota</taxon>
        <taxon>Gammaproteobacteria</taxon>
        <taxon>Lysobacterales</taxon>
        <taxon>Lysobacteraceae</taxon>
        <taxon>Coralloluteibacterium</taxon>
    </lineage>
</organism>
<dbReference type="InterPro" id="IPR003439">
    <property type="entry name" value="ABC_transporter-like_ATP-bd"/>
</dbReference>
<dbReference type="GO" id="GO:0005524">
    <property type="term" value="F:ATP binding"/>
    <property type="evidence" value="ECO:0007669"/>
    <property type="project" value="UniProtKB-KW"/>
</dbReference>
<dbReference type="Proteomes" id="UP001595892">
    <property type="component" value="Unassembled WGS sequence"/>
</dbReference>
<dbReference type="Pfam" id="PF00005">
    <property type="entry name" value="ABC_tran"/>
    <property type="match status" value="2"/>
</dbReference>
<dbReference type="PANTHER" id="PTHR19211:SF6">
    <property type="entry name" value="BLL7188 PROTEIN"/>
    <property type="match status" value="1"/>
</dbReference>
<dbReference type="PROSITE" id="PS00211">
    <property type="entry name" value="ABC_TRANSPORTER_1"/>
    <property type="match status" value="1"/>
</dbReference>
<keyword evidence="3 6" id="KW-0067">ATP-binding</keyword>
<keyword evidence="2" id="KW-0547">Nucleotide-binding</keyword>
<gene>
    <name evidence="6" type="ORF">ACFO3Q_10955</name>
</gene>
<name>A0ABV9NQ49_9GAMM</name>
<protein>
    <submittedName>
        <fullName evidence="6">ATP-binding cassette domain-containing protein</fullName>
    </submittedName>
</protein>
<evidence type="ECO:0000256" key="2">
    <source>
        <dbReference type="ARBA" id="ARBA00022741"/>
    </source>
</evidence>
<dbReference type="SMART" id="SM00382">
    <property type="entry name" value="AAA"/>
    <property type="match status" value="2"/>
</dbReference>
<feature type="region of interest" description="Disordered" evidence="4">
    <location>
        <begin position="255"/>
        <end position="291"/>
    </location>
</feature>
<evidence type="ECO:0000259" key="5">
    <source>
        <dbReference type="PROSITE" id="PS50893"/>
    </source>
</evidence>
<proteinExistence type="predicted"/>
<dbReference type="EMBL" id="JBHSGG010000030">
    <property type="protein sequence ID" value="MFC4728688.1"/>
    <property type="molecule type" value="Genomic_DNA"/>
</dbReference>
<sequence length="541" mass="56776">MSAASLPGLVARGLAAVLADGRRLYRNADLDLPAGVSALVGRNGIGKSTLLRQLAGRVAPAAGEVLRAGRIHLLKQDAAARAGGRVADVLGVGDALDALARLEAGSGTPEDLACLDDRWDLRLRVAGALDAAGLGHLDPAQAVAALSGGERQGLCLLAALRSDADVLLLDEPTNHLDAAASARWYALFAARPGACLVATHDPAWLRRLDRVHELTPEGIVRSDGGLEGWRAQRSARLAAQADALEAAHRARAQARREVARERERLDRRRARGDRAGRESNQARILLDASRDAAERSQSKARSALSETLAAADAGVREAFAMSEPLAAPSFVDAPVALPDAARVLSLEAVHPIASHPSRALTLHLGGPVRVGLEGPNGSGKSSLLRAIAGRGAVAAGRLHAHVPVRLLDQHLDHLPLDQHALDWLQRESPGTSAAVLSNRLALLGLPGPRARLPVGVLSGGERMRLAIAGAAWARPAAPFLLLDEPGNHLDLDSREALVALLRAWPGALLVVSHDPALLDALALDRRLRLDAARFEEAVATA</sequence>
<keyword evidence="1" id="KW-0677">Repeat</keyword>
<evidence type="ECO:0000256" key="3">
    <source>
        <dbReference type="ARBA" id="ARBA00022840"/>
    </source>
</evidence>
<reference evidence="7" key="1">
    <citation type="journal article" date="2019" name="Int. J. Syst. Evol. Microbiol.">
        <title>The Global Catalogue of Microorganisms (GCM) 10K type strain sequencing project: providing services to taxonomists for standard genome sequencing and annotation.</title>
        <authorList>
            <consortium name="The Broad Institute Genomics Platform"/>
            <consortium name="The Broad Institute Genome Sequencing Center for Infectious Disease"/>
            <person name="Wu L."/>
            <person name="Ma J."/>
        </authorList>
    </citation>
    <scope>NUCLEOTIDE SEQUENCE [LARGE SCALE GENOMIC DNA]</scope>
    <source>
        <strain evidence="7">CGMCC 1.13574</strain>
    </source>
</reference>
<feature type="compositionally biased region" description="Basic and acidic residues" evidence="4">
    <location>
        <begin position="255"/>
        <end position="277"/>
    </location>
</feature>
<dbReference type="InterPro" id="IPR027417">
    <property type="entry name" value="P-loop_NTPase"/>
</dbReference>
<evidence type="ECO:0000313" key="7">
    <source>
        <dbReference type="Proteomes" id="UP001595892"/>
    </source>
</evidence>
<evidence type="ECO:0000256" key="1">
    <source>
        <dbReference type="ARBA" id="ARBA00022737"/>
    </source>
</evidence>
<accession>A0ABV9NQ49</accession>
<dbReference type="InterPro" id="IPR003593">
    <property type="entry name" value="AAA+_ATPase"/>
</dbReference>
<dbReference type="PROSITE" id="PS50893">
    <property type="entry name" value="ABC_TRANSPORTER_2"/>
    <property type="match status" value="1"/>
</dbReference>
<evidence type="ECO:0000256" key="4">
    <source>
        <dbReference type="SAM" id="MobiDB-lite"/>
    </source>
</evidence>
<dbReference type="SUPFAM" id="SSF52540">
    <property type="entry name" value="P-loop containing nucleoside triphosphate hydrolases"/>
    <property type="match status" value="2"/>
</dbReference>
<dbReference type="RefSeq" id="WP_377004725.1">
    <property type="nucleotide sequence ID" value="NZ_JBHSGG010000030.1"/>
</dbReference>
<dbReference type="InterPro" id="IPR017871">
    <property type="entry name" value="ABC_transporter-like_CS"/>
</dbReference>
<feature type="domain" description="ABC transporter" evidence="5">
    <location>
        <begin position="9"/>
        <end position="241"/>
    </location>
</feature>